<feature type="region of interest" description="Disordered" evidence="1">
    <location>
        <begin position="519"/>
        <end position="549"/>
    </location>
</feature>
<protein>
    <submittedName>
        <fullName evidence="3">Uncharacterized protein</fullName>
    </submittedName>
</protein>
<dbReference type="Proteomes" id="UP001301769">
    <property type="component" value="Unassembled WGS sequence"/>
</dbReference>
<dbReference type="Pfam" id="PF11374">
    <property type="entry name" value="DUF3176"/>
    <property type="match status" value="1"/>
</dbReference>
<evidence type="ECO:0000313" key="3">
    <source>
        <dbReference type="EMBL" id="KAK4220026.1"/>
    </source>
</evidence>
<reference evidence="3" key="2">
    <citation type="submission" date="2023-05" db="EMBL/GenBank/DDBJ databases">
        <authorList>
            <consortium name="Lawrence Berkeley National Laboratory"/>
            <person name="Steindorff A."/>
            <person name="Hensen N."/>
            <person name="Bonometti L."/>
            <person name="Westerberg I."/>
            <person name="Brannstrom I.O."/>
            <person name="Guillou S."/>
            <person name="Cros-Aarteil S."/>
            <person name="Calhoun S."/>
            <person name="Haridas S."/>
            <person name="Kuo A."/>
            <person name="Mondo S."/>
            <person name="Pangilinan J."/>
            <person name="Riley R."/>
            <person name="Labutti K."/>
            <person name="Andreopoulos B."/>
            <person name="Lipzen A."/>
            <person name="Chen C."/>
            <person name="Yanf M."/>
            <person name="Daum C."/>
            <person name="Ng V."/>
            <person name="Clum A."/>
            <person name="Ohm R."/>
            <person name="Martin F."/>
            <person name="Silar P."/>
            <person name="Natvig D."/>
            <person name="Lalanne C."/>
            <person name="Gautier V."/>
            <person name="Ament-Velasquez S.L."/>
            <person name="Kruys A."/>
            <person name="Hutchinson M.I."/>
            <person name="Powell A.J."/>
            <person name="Barry K."/>
            <person name="Miller A.N."/>
            <person name="Grigoriev I.V."/>
            <person name="Debuchy R."/>
            <person name="Gladieux P."/>
            <person name="Thoren M.H."/>
            <person name="Johannesson H."/>
        </authorList>
    </citation>
    <scope>NUCLEOTIDE SEQUENCE</scope>
    <source>
        <strain evidence="3">PSN293</strain>
    </source>
</reference>
<name>A0AAN7BBS4_9PEZI</name>
<comment type="caution">
    <text evidence="3">The sequence shown here is derived from an EMBL/GenBank/DDBJ whole genome shotgun (WGS) entry which is preliminary data.</text>
</comment>
<evidence type="ECO:0000256" key="1">
    <source>
        <dbReference type="SAM" id="MobiDB-lite"/>
    </source>
</evidence>
<feature type="chain" id="PRO_5042931587" evidence="2">
    <location>
        <begin position="17"/>
        <end position="549"/>
    </location>
</feature>
<dbReference type="InterPro" id="IPR021514">
    <property type="entry name" value="DUF3176"/>
</dbReference>
<evidence type="ECO:0000313" key="4">
    <source>
        <dbReference type="Proteomes" id="UP001301769"/>
    </source>
</evidence>
<reference evidence="3" key="1">
    <citation type="journal article" date="2023" name="Mol. Phylogenet. Evol.">
        <title>Genome-scale phylogeny and comparative genomics of the fungal order Sordariales.</title>
        <authorList>
            <person name="Hensen N."/>
            <person name="Bonometti L."/>
            <person name="Westerberg I."/>
            <person name="Brannstrom I.O."/>
            <person name="Guillou S."/>
            <person name="Cros-Aarteil S."/>
            <person name="Calhoun S."/>
            <person name="Haridas S."/>
            <person name="Kuo A."/>
            <person name="Mondo S."/>
            <person name="Pangilinan J."/>
            <person name="Riley R."/>
            <person name="LaButti K."/>
            <person name="Andreopoulos B."/>
            <person name="Lipzen A."/>
            <person name="Chen C."/>
            <person name="Yan M."/>
            <person name="Daum C."/>
            <person name="Ng V."/>
            <person name="Clum A."/>
            <person name="Steindorff A."/>
            <person name="Ohm R.A."/>
            <person name="Martin F."/>
            <person name="Silar P."/>
            <person name="Natvig D.O."/>
            <person name="Lalanne C."/>
            <person name="Gautier V."/>
            <person name="Ament-Velasquez S.L."/>
            <person name="Kruys A."/>
            <person name="Hutchinson M.I."/>
            <person name="Powell A.J."/>
            <person name="Barry K."/>
            <person name="Miller A.N."/>
            <person name="Grigoriev I.V."/>
            <person name="Debuchy R."/>
            <person name="Gladieux P."/>
            <person name="Hiltunen Thoren M."/>
            <person name="Johannesson H."/>
        </authorList>
    </citation>
    <scope>NUCLEOTIDE SEQUENCE</scope>
    <source>
        <strain evidence="3">PSN293</strain>
    </source>
</reference>
<feature type="signal peptide" evidence="2">
    <location>
        <begin position="1"/>
        <end position="16"/>
    </location>
</feature>
<keyword evidence="2" id="KW-0732">Signal</keyword>
<sequence length="549" mass="59392">MTLNTFLAFFTTFTKAAFIYPVVQCISQWKWNWFATNDERPLADFHTFDNASRGIIGSIGLLRLLKYRHIAAVGAIISLTSIATTPITQLLIEYPSRLVQVTPGSPDFPGATTRAVEHYQSRVGLIGSWSLDVSNYVSSGLVHPTDSLIPELSPSCSSGTCTWEPIESLALCSKVTNITDNLVIQQVPFSTADDWTAWDSYIDEDSLRLNGTLAYNISFSGLDNNTDSNEYFIAPVSYTVYSSSTSASTKSFPDGTALSRARVAGYKVIWADAGNVTYTSGNTARSDPWRWQAFEMIYYVCVNTYSVRVDNGTAKTELLSSTYDVVAHDDDDDESTGVKINCTAPKVVSGGAQFTDCVQDGRNPNLGLLTLRGSLNNSTGEHKNYTADIRSLTLLAKYITQDSTGIWAWDGMDHMVLAGNSGLPTLAHAVYGYVSADDQGGTDRVGNSSGSALLSDGNGDAGLQSQRLHNLANNVAVSITNGYVFIPTTLIPHPRMDACTTVAVLTQIYLLSDSAPSRLTDPHPTRFPSSALSSPLRRISTSGGAGWPF</sequence>
<dbReference type="PANTHER" id="PTHR35394">
    <property type="entry name" value="DUF3176 DOMAIN-CONTAINING PROTEIN"/>
    <property type="match status" value="1"/>
</dbReference>
<organism evidence="3 4">
    <name type="scientific">Rhypophila decipiens</name>
    <dbReference type="NCBI Taxonomy" id="261697"/>
    <lineage>
        <taxon>Eukaryota</taxon>
        <taxon>Fungi</taxon>
        <taxon>Dikarya</taxon>
        <taxon>Ascomycota</taxon>
        <taxon>Pezizomycotina</taxon>
        <taxon>Sordariomycetes</taxon>
        <taxon>Sordariomycetidae</taxon>
        <taxon>Sordariales</taxon>
        <taxon>Naviculisporaceae</taxon>
        <taxon>Rhypophila</taxon>
    </lineage>
</organism>
<dbReference type="AlphaFoldDB" id="A0AAN7BBS4"/>
<dbReference type="EMBL" id="MU858046">
    <property type="protein sequence ID" value="KAK4220026.1"/>
    <property type="molecule type" value="Genomic_DNA"/>
</dbReference>
<proteinExistence type="predicted"/>
<keyword evidence="4" id="KW-1185">Reference proteome</keyword>
<dbReference type="PANTHER" id="PTHR35394:SF5">
    <property type="entry name" value="DUF3176 DOMAIN-CONTAINING PROTEIN"/>
    <property type="match status" value="1"/>
</dbReference>
<accession>A0AAN7BBS4</accession>
<gene>
    <name evidence="3" type="ORF">QBC37DRAFT_271690</name>
</gene>
<evidence type="ECO:0000256" key="2">
    <source>
        <dbReference type="SAM" id="SignalP"/>
    </source>
</evidence>